<proteinExistence type="predicted"/>
<keyword evidence="2" id="KW-0812">Transmembrane</keyword>
<keyword evidence="4" id="KW-1185">Reference proteome</keyword>
<protein>
    <submittedName>
        <fullName evidence="3">Uncharacterized protein</fullName>
    </submittedName>
</protein>
<evidence type="ECO:0000313" key="3">
    <source>
        <dbReference type="EMBL" id="KAK2021770.1"/>
    </source>
</evidence>
<feature type="region of interest" description="Disordered" evidence="1">
    <location>
        <begin position="30"/>
        <end position="53"/>
    </location>
</feature>
<name>A0AAD9H3L1_9PEZI</name>
<accession>A0AAD9H3L1</accession>
<organism evidence="3 4">
    <name type="scientific">Colletotrichum zoysiae</name>
    <dbReference type="NCBI Taxonomy" id="1216348"/>
    <lineage>
        <taxon>Eukaryota</taxon>
        <taxon>Fungi</taxon>
        <taxon>Dikarya</taxon>
        <taxon>Ascomycota</taxon>
        <taxon>Pezizomycotina</taxon>
        <taxon>Sordariomycetes</taxon>
        <taxon>Hypocreomycetidae</taxon>
        <taxon>Glomerellales</taxon>
        <taxon>Glomerellaceae</taxon>
        <taxon>Colletotrichum</taxon>
        <taxon>Colletotrichum graminicola species complex</taxon>
    </lineage>
</organism>
<gene>
    <name evidence="3" type="ORF">LX32DRAFT_231072</name>
</gene>
<feature type="region of interest" description="Disordered" evidence="1">
    <location>
        <begin position="108"/>
        <end position="134"/>
    </location>
</feature>
<sequence length="134" mass="14547">MRIMHIDNPPRFFVFFHFLPSFTIIPRMGAAPKSRRRDPTPVRQRPKRPGSPYVAGQVQALRLCCGGLLSHLGSGPETCYAKFPPAAGSRMSRYGRASVVSGGIRRRMGAGARGDGKGRGKPICLPGINDELAT</sequence>
<dbReference type="Proteomes" id="UP001232148">
    <property type="component" value="Unassembled WGS sequence"/>
</dbReference>
<reference evidence="3" key="1">
    <citation type="submission" date="2021-06" db="EMBL/GenBank/DDBJ databases">
        <title>Comparative genomics, transcriptomics and evolutionary studies reveal genomic signatures of adaptation to plant cell wall in hemibiotrophic fungi.</title>
        <authorList>
            <consortium name="DOE Joint Genome Institute"/>
            <person name="Baroncelli R."/>
            <person name="Diaz J.F."/>
            <person name="Benocci T."/>
            <person name="Peng M."/>
            <person name="Battaglia E."/>
            <person name="Haridas S."/>
            <person name="Andreopoulos W."/>
            <person name="Labutti K."/>
            <person name="Pangilinan J."/>
            <person name="Floch G.L."/>
            <person name="Makela M.R."/>
            <person name="Henrissat B."/>
            <person name="Grigoriev I.V."/>
            <person name="Crouch J.A."/>
            <person name="De Vries R.P."/>
            <person name="Sukno S.A."/>
            <person name="Thon M.R."/>
        </authorList>
    </citation>
    <scope>NUCLEOTIDE SEQUENCE</scope>
    <source>
        <strain evidence="3">MAFF235873</strain>
    </source>
</reference>
<keyword evidence="2" id="KW-0472">Membrane</keyword>
<feature type="transmembrane region" description="Helical" evidence="2">
    <location>
        <begin position="12"/>
        <end position="30"/>
    </location>
</feature>
<evidence type="ECO:0000256" key="1">
    <source>
        <dbReference type="SAM" id="MobiDB-lite"/>
    </source>
</evidence>
<dbReference type="EMBL" id="MU843080">
    <property type="protein sequence ID" value="KAK2021770.1"/>
    <property type="molecule type" value="Genomic_DNA"/>
</dbReference>
<dbReference type="AlphaFoldDB" id="A0AAD9H3L1"/>
<comment type="caution">
    <text evidence="3">The sequence shown here is derived from an EMBL/GenBank/DDBJ whole genome shotgun (WGS) entry which is preliminary data.</text>
</comment>
<keyword evidence="2" id="KW-1133">Transmembrane helix</keyword>
<evidence type="ECO:0000313" key="4">
    <source>
        <dbReference type="Proteomes" id="UP001232148"/>
    </source>
</evidence>
<evidence type="ECO:0000256" key="2">
    <source>
        <dbReference type="SAM" id="Phobius"/>
    </source>
</evidence>